<keyword evidence="6" id="KW-1185">Reference proteome</keyword>
<dbReference type="RefSeq" id="WP_379901804.1">
    <property type="nucleotide sequence ID" value="NZ_JBHRTR010000028.1"/>
</dbReference>
<evidence type="ECO:0000256" key="2">
    <source>
        <dbReference type="ARBA" id="ARBA00022729"/>
    </source>
</evidence>
<reference evidence="6" key="1">
    <citation type="journal article" date="2019" name="Int. J. Syst. Evol. Microbiol.">
        <title>The Global Catalogue of Microorganisms (GCM) 10K type strain sequencing project: providing services to taxonomists for standard genome sequencing and annotation.</title>
        <authorList>
            <consortium name="The Broad Institute Genomics Platform"/>
            <consortium name="The Broad Institute Genome Sequencing Center for Infectious Disease"/>
            <person name="Wu L."/>
            <person name="Ma J."/>
        </authorList>
    </citation>
    <scope>NUCLEOTIDE SEQUENCE [LARGE SCALE GENOMIC DNA]</scope>
    <source>
        <strain evidence="6">KCTC 42964</strain>
    </source>
</reference>
<evidence type="ECO:0000313" key="6">
    <source>
        <dbReference type="Proteomes" id="UP001595528"/>
    </source>
</evidence>
<feature type="signal peptide" evidence="3">
    <location>
        <begin position="1"/>
        <end position="22"/>
    </location>
</feature>
<evidence type="ECO:0000313" key="5">
    <source>
        <dbReference type="EMBL" id="MFC3228563.1"/>
    </source>
</evidence>
<name>A0ABV7L1M4_9PROT</name>
<accession>A0ABV7L1M4</accession>
<dbReference type="InterPro" id="IPR028081">
    <property type="entry name" value="Leu-bd"/>
</dbReference>
<feature type="chain" id="PRO_5047499581" evidence="3">
    <location>
        <begin position="23"/>
        <end position="402"/>
    </location>
</feature>
<keyword evidence="2 3" id="KW-0732">Signal</keyword>
<dbReference type="SUPFAM" id="SSF53822">
    <property type="entry name" value="Periplasmic binding protein-like I"/>
    <property type="match status" value="1"/>
</dbReference>
<dbReference type="PANTHER" id="PTHR47235:SF1">
    <property type="entry name" value="BLR6548 PROTEIN"/>
    <property type="match status" value="1"/>
</dbReference>
<gene>
    <name evidence="5" type="ORF">ACFOGJ_15065</name>
</gene>
<dbReference type="Pfam" id="PF13458">
    <property type="entry name" value="Peripla_BP_6"/>
    <property type="match status" value="1"/>
</dbReference>
<comment type="caution">
    <text evidence="5">The sequence shown here is derived from an EMBL/GenBank/DDBJ whole genome shotgun (WGS) entry which is preliminary data.</text>
</comment>
<dbReference type="EMBL" id="JBHRTR010000028">
    <property type="protein sequence ID" value="MFC3228563.1"/>
    <property type="molecule type" value="Genomic_DNA"/>
</dbReference>
<evidence type="ECO:0000259" key="4">
    <source>
        <dbReference type="Pfam" id="PF13458"/>
    </source>
</evidence>
<dbReference type="Gene3D" id="3.40.50.2300">
    <property type="match status" value="2"/>
</dbReference>
<dbReference type="PANTHER" id="PTHR47235">
    <property type="entry name" value="BLR6548 PROTEIN"/>
    <property type="match status" value="1"/>
</dbReference>
<evidence type="ECO:0000256" key="1">
    <source>
        <dbReference type="ARBA" id="ARBA00010062"/>
    </source>
</evidence>
<dbReference type="Proteomes" id="UP001595528">
    <property type="component" value="Unassembled WGS sequence"/>
</dbReference>
<comment type="similarity">
    <text evidence="1">Belongs to the leucine-binding protein family.</text>
</comment>
<proteinExistence type="inferred from homology"/>
<sequence length="402" mass="43647">MTRTILLAATAAVALAATPSLAAEYGPGVSDTEIKLGNTMPYSGPASAFGTIGKAIGACFDEINADGGINGRKITWISLDDGYSPPKTVEQTRKLVESEKVLGIVGSLGTPTSSAVHRYLNQKKVPQLFVASGASKWDNPEDYPWTMGWQPSYLTEAEIFGRYILENLPDAKIAILYQNDDYGKDYVKGLRNVLGDRADTMIVAEETYDVTDPTIDSQIVNLKNSDANVFYNVTTPKFGAQAIRKVADLNWDVVHLLNSASNSVATVLTPAGLDRAKGVISAVYMKDPTDPAWQDSPDYKEWAAFMKAHYADGDMTDAFNGFGYAVCKTVAQVIRQMGDTLTRENMMKQAANLQDLEVPMVLPGIRIDTAPGDHAPIQQAQLQRFDGKEWVRFGAVLSTGGE</sequence>
<feature type="domain" description="Leucine-binding protein" evidence="4">
    <location>
        <begin position="33"/>
        <end position="386"/>
    </location>
</feature>
<organism evidence="5 6">
    <name type="scientific">Marinibaculum pumilum</name>
    <dbReference type="NCBI Taxonomy" id="1766165"/>
    <lineage>
        <taxon>Bacteria</taxon>
        <taxon>Pseudomonadati</taxon>
        <taxon>Pseudomonadota</taxon>
        <taxon>Alphaproteobacteria</taxon>
        <taxon>Rhodospirillales</taxon>
        <taxon>Rhodospirillaceae</taxon>
        <taxon>Marinibaculum</taxon>
    </lineage>
</organism>
<dbReference type="CDD" id="cd06343">
    <property type="entry name" value="PBP1_ABC_ligand_binding-like"/>
    <property type="match status" value="1"/>
</dbReference>
<evidence type="ECO:0000256" key="3">
    <source>
        <dbReference type="SAM" id="SignalP"/>
    </source>
</evidence>
<protein>
    <submittedName>
        <fullName evidence="5">ABC transporter substrate-binding protein</fullName>
    </submittedName>
</protein>
<dbReference type="InterPro" id="IPR028082">
    <property type="entry name" value="Peripla_BP_I"/>
</dbReference>